<proteinExistence type="predicted"/>
<dbReference type="AlphaFoldDB" id="A0A5E4SI90"/>
<sequence length="53" mass="6055">MWFRTTLRVQTTNRLVVAREHPKHQIESVCGFACLVGTKNRFDKLARGLARAA</sequence>
<evidence type="ECO:0000313" key="2">
    <source>
        <dbReference type="Proteomes" id="UP000343335"/>
    </source>
</evidence>
<dbReference type="Proteomes" id="UP000343335">
    <property type="component" value="Unassembled WGS sequence"/>
</dbReference>
<name>A0A5E4SI90_9BURK</name>
<accession>A0A5E4SI90</accession>
<evidence type="ECO:0000313" key="1">
    <source>
        <dbReference type="EMBL" id="VVD74901.1"/>
    </source>
</evidence>
<dbReference type="EMBL" id="CABPSA010000001">
    <property type="protein sequence ID" value="VVD74901.1"/>
    <property type="molecule type" value="Genomic_DNA"/>
</dbReference>
<reference evidence="1 2" key="1">
    <citation type="submission" date="2019-08" db="EMBL/GenBank/DDBJ databases">
        <authorList>
            <person name="Peeters C."/>
        </authorList>
    </citation>
    <scope>NUCLEOTIDE SEQUENCE [LARGE SCALE GENOMIC DNA]</scope>
    <source>
        <strain evidence="1 2">LMG 31010</strain>
    </source>
</reference>
<gene>
    <name evidence="1" type="ORF">PCO31010_00823</name>
</gene>
<organism evidence="1 2">
    <name type="scientific">Pandoraea commovens</name>
    <dbReference type="NCBI Taxonomy" id="2508289"/>
    <lineage>
        <taxon>Bacteria</taxon>
        <taxon>Pseudomonadati</taxon>
        <taxon>Pseudomonadota</taxon>
        <taxon>Betaproteobacteria</taxon>
        <taxon>Burkholderiales</taxon>
        <taxon>Burkholderiaceae</taxon>
        <taxon>Pandoraea</taxon>
    </lineage>
</organism>
<dbReference type="RefSeq" id="WP_246184483.1">
    <property type="nucleotide sequence ID" value="NZ_CABPSA010000001.1"/>
</dbReference>
<protein>
    <submittedName>
        <fullName evidence="1">Uncharacterized protein</fullName>
    </submittedName>
</protein>